<evidence type="ECO:0000256" key="3">
    <source>
        <dbReference type="ARBA" id="ARBA00023143"/>
    </source>
</evidence>
<comment type="caution">
    <text evidence="9">The sequence shown here is derived from an EMBL/GenBank/DDBJ whole genome shotgun (WGS) entry which is preliminary data.</text>
</comment>
<comment type="subunit">
    <text evidence="4">The basal body constitutes a major portion of the flagellar organelle and consists of five rings (E,L,P,S, and M) mounted on a central rod. The rod consists of about 26 subunits of FlgG in the distal portion, and FlgB, FlgC and FlgF are thought to build up the proximal portion of the rod with about 6 subunits each.</text>
</comment>
<evidence type="ECO:0000256" key="1">
    <source>
        <dbReference type="ARBA" id="ARBA00004117"/>
    </source>
</evidence>
<evidence type="ECO:0000313" key="8">
    <source>
        <dbReference type="EMBL" id="MCT4369487.1"/>
    </source>
</evidence>
<dbReference type="AlphaFoldDB" id="A0A2A3JZ59"/>
<evidence type="ECO:0000259" key="5">
    <source>
        <dbReference type="Pfam" id="PF00460"/>
    </source>
</evidence>
<dbReference type="GO" id="GO:0030694">
    <property type="term" value="C:bacterial-type flagellum basal body, rod"/>
    <property type="evidence" value="ECO:0007669"/>
    <property type="project" value="UniProtKB-UniRule"/>
</dbReference>
<dbReference type="Proteomes" id="UP000217448">
    <property type="component" value="Unassembled WGS sequence"/>
</dbReference>
<evidence type="ECO:0000256" key="2">
    <source>
        <dbReference type="ARBA" id="ARBA00009677"/>
    </source>
</evidence>
<keyword evidence="3 4" id="KW-0975">Bacterial flagellum</keyword>
<sequence length="248" mass="26077">MDNSIYVALSRLTALERQMDVTSNNIANANSTGFKAERVLFETYLQKDDAALAGDGTNYVLDRGSYVDNSSGAIMPTGNALDLALSGNGWFAYQTAQGQTAFGRDGAFVLDAEGRVITASGAQVLDAGGAPMVLPPAQASTVSISNDGVISDAEGAVLGQFGVFTLPDRQSLGRSGGGMFVPQDGNGALLPDESGTQIIQGAVEMSNVQAVTEVTRLIEIQQAYQQSLNLVQSDDELKKDMLSRIRNS</sequence>
<dbReference type="GO" id="GO:0071978">
    <property type="term" value="P:bacterial-type flagellum-dependent swarming motility"/>
    <property type="evidence" value="ECO:0007669"/>
    <property type="project" value="TreeGrafter"/>
</dbReference>
<dbReference type="PANTHER" id="PTHR30435:SF19">
    <property type="entry name" value="FLAGELLAR BASAL-BODY ROD PROTEIN FLGG"/>
    <property type="match status" value="1"/>
</dbReference>
<reference evidence="9" key="1">
    <citation type="submission" date="2017-09" db="EMBL/GenBank/DDBJ databases">
        <title>Yangia sp. SAOS 153D whole genome sequencing.</title>
        <authorList>
            <person name="Verma A."/>
            <person name="Krishnamurthi S."/>
        </authorList>
    </citation>
    <scope>NUCLEOTIDE SEQUENCE [LARGE SCALE GENOMIC DNA]</scope>
    <source>
        <strain evidence="9">SAOS 153D</strain>
    </source>
</reference>
<evidence type="ECO:0000256" key="4">
    <source>
        <dbReference type="RuleBase" id="RU362116"/>
    </source>
</evidence>
<keyword evidence="9" id="KW-0282">Flagellum</keyword>
<name>A0A2A3JZ59_9RHOB</name>
<keyword evidence="9" id="KW-0966">Cell projection</keyword>
<dbReference type="EMBL" id="NTHN01000106">
    <property type="protein sequence ID" value="PBD19690.1"/>
    <property type="molecule type" value="Genomic_DNA"/>
</dbReference>
<evidence type="ECO:0000313" key="9">
    <source>
        <dbReference type="EMBL" id="PBD19690.1"/>
    </source>
</evidence>
<dbReference type="Pfam" id="PF00460">
    <property type="entry name" value="Flg_bb_rod"/>
    <property type="match status" value="1"/>
</dbReference>
<protein>
    <recommendedName>
        <fullName evidence="4">Flagellar basal-body rod protein FlgF</fullName>
    </recommendedName>
</protein>
<dbReference type="RefSeq" id="WP_095881803.1">
    <property type="nucleotide sequence ID" value="NZ_NTHN02000004.1"/>
</dbReference>
<keyword evidence="10" id="KW-1185">Reference proteome</keyword>
<gene>
    <name evidence="9" type="primary">flgF</name>
    <name evidence="8" type="ORF">CLG85_003665</name>
    <name evidence="9" type="ORF">CLG85_08045</name>
</gene>
<dbReference type="InterPro" id="IPR053967">
    <property type="entry name" value="LlgE_F_G-like_D1"/>
</dbReference>
<evidence type="ECO:0000259" key="7">
    <source>
        <dbReference type="Pfam" id="PF22692"/>
    </source>
</evidence>
<dbReference type="InterPro" id="IPR012836">
    <property type="entry name" value="FlgF"/>
</dbReference>
<organism evidence="9">
    <name type="scientific">Alloyangia mangrovi</name>
    <dbReference type="NCBI Taxonomy" id="1779329"/>
    <lineage>
        <taxon>Bacteria</taxon>
        <taxon>Pseudomonadati</taxon>
        <taxon>Pseudomonadota</taxon>
        <taxon>Alphaproteobacteria</taxon>
        <taxon>Rhodobacterales</taxon>
        <taxon>Roseobacteraceae</taxon>
        <taxon>Alloyangia</taxon>
    </lineage>
</organism>
<dbReference type="InterPro" id="IPR037925">
    <property type="entry name" value="FlgE/F/G-like"/>
</dbReference>
<dbReference type="Pfam" id="PF22692">
    <property type="entry name" value="LlgE_F_G_D1"/>
    <property type="match status" value="1"/>
</dbReference>
<dbReference type="SUPFAM" id="SSF117143">
    <property type="entry name" value="Flagellar hook protein flgE"/>
    <property type="match status" value="1"/>
</dbReference>
<keyword evidence="9" id="KW-0969">Cilium</keyword>
<dbReference type="NCBIfam" id="TIGR03506">
    <property type="entry name" value="FlgEFG_subfam"/>
    <property type="match status" value="1"/>
</dbReference>
<dbReference type="PROSITE" id="PS00588">
    <property type="entry name" value="FLAGELLA_BB_ROD"/>
    <property type="match status" value="1"/>
</dbReference>
<dbReference type="InterPro" id="IPR010930">
    <property type="entry name" value="Flg_bb/hook_C_dom"/>
</dbReference>
<dbReference type="NCBIfam" id="TIGR02490">
    <property type="entry name" value="flgF"/>
    <property type="match status" value="1"/>
</dbReference>
<reference evidence="10" key="2">
    <citation type="submission" date="2023-07" db="EMBL/GenBank/DDBJ databases">
        <title>Yangia mangrovi SAOS 153D genome.</title>
        <authorList>
            <person name="Verma A."/>
            <person name="Pal Y."/>
            <person name="Sundharam S."/>
            <person name="Bisht B."/>
            <person name="Srinivasan K."/>
        </authorList>
    </citation>
    <scope>NUCLEOTIDE SEQUENCE [LARGE SCALE GENOMIC DNA]</scope>
    <source>
        <strain evidence="10">SAOS 153D</strain>
    </source>
</reference>
<reference evidence="8" key="3">
    <citation type="submission" date="2024-05" db="EMBL/GenBank/DDBJ databases">
        <title>Yangia mangrovi SAOS 153D genome.</title>
        <authorList>
            <person name="Verma A."/>
            <person name="Pal Y."/>
            <person name="Sundharam S."/>
            <person name="Bisht B."/>
            <person name="Srinivasan K."/>
        </authorList>
    </citation>
    <scope>NUCLEOTIDE SEQUENCE</scope>
    <source>
        <strain evidence="8">SAOS 153D</strain>
    </source>
</reference>
<dbReference type="InterPro" id="IPR019776">
    <property type="entry name" value="Flagellar_basal_body_rod_CS"/>
</dbReference>
<dbReference type="InterPro" id="IPR020013">
    <property type="entry name" value="Flagellar_FlgE/F/G"/>
</dbReference>
<evidence type="ECO:0000259" key="6">
    <source>
        <dbReference type="Pfam" id="PF06429"/>
    </source>
</evidence>
<feature type="domain" description="Flagellar hook protein FlgE/F/G-like D1" evidence="7">
    <location>
        <begin position="84"/>
        <end position="151"/>
    </location>
</feature>
<comment type="similarity">
    <text evidence="2 4">Belongs to the flagella basal body rod proteins family.</text>
</comment>
<dbReference type="InterPro" id="IPR001444">
    <property type="entry name" value="Flag_bb_rod_N"/>
</dbReference>
<feature type="domain" description="Flagellar basal body rod protein N-terminal" evidence="5">
    <location>
        <begin position="5"/>
        <end position="35"/>
    </location>
</feature>
<dbReference type="Pfam" id="PF06429">
    <property type="entry name" value="Flg_bbr_C"/>
    <property type="match status" value="1"/>
</dbReference>
<evidence type="ECO:0000313" key="10">
    <source>
        <dbReference type="Proteomes" id="UP000217448"/>
    </source>
</evidence>
<accession>A0A2A3JZ59</accession>
<proteinExistence type="inferred from homology"/>
<comment type="subcellular location">
    <subcellularLocation>
        <location evidence="1 4">Bacterial flagellum basal body</location>
    </subcellularLocation>
</comment>
<dbReference type="EMBL" id="NTHN02000004">
    <property type="protein sequence ID" value="MCT4369487.1"/>
    <property type="molecule type" value="Genomic_DNA"/>
</dbReference>
<dbReference type="OrthoDB" id="9804559at2"/>
<dbReference type="PANTHER" id="PTHR30435">
    <property type="entry name" value="FLAGELLAR PROTEIN"/>
    <property type="match status" value="1"/>
</dbReference>
<feature type="domain" description="Flagellar basal-body/hook protein C-terminal" evidence="6">
    <location>
        <begin position="200"/>
        <end position="242"/>
    </location>
</feature>